<feature type="domain" description="Glycosyl hydrolase family 36 C-terminal" evidence="8">
    <location>
        <begin position="650"/>
        <end position="738"/>
    </location>
</feature>
<dbReference type="PIRSF" id="PIRSF005536">
    <property type="entry name" value="Agal"/>
    <property type="match status" value="1"/>
</dbReference>
<dbReference type="GO" id="GO:0016052">
    <property type="term" value="P:carbohydrate catabolic process"/>
    <property type="evidence" value="ECO:0007669"/>
    <property type="project" value="InterPro"/>
</dbReference>
<accession>R3W884</accession>
<dbReference type="Gene3D" id="3.20.20.70">
    <property type="entry name" value="Aldolase class I"/>
    <property type="match status" value="1"/>
</dbReference>
<feature type="active site" description="Proton donor" evidence="6">
    <location>
        <position position="549"/>
    </location>
</feature>
<dbReference type="RefSeq" id="WP_010768284.1">
    <property type="nucleotide sequence ID" value="NZ_ASWE01000003.1"/>
</dbReference>
<gene>
    <name evidence="10" type="ORF">UC3_01621</name>
</gene>
<evidence type="ECO:0000313" key="11">
    <source>
        <dbReference type="Proteomes" id="UP000013785"/>
    </source>
</evidence>
<evidence type="ECO:0000256" key="6">
    <source>
        <dbReference type="PIRSR" id="PIRSR005536-1"/>
    </source>
</evidence>
<comment type="similarity">
    <text evidence="5">Belongs to the glycosyl hydrolase.</text>
</comment>
<keyword evidence="4 5" id="KW-0326">Glycosidase</keyword>
<dbReference type="AlphaFoldDB" id="R3W884"/>
<dbReference type="CDD" id="cd14791">
    <property type="entry name" value="GH36"/>
    <property type="match status" value="1"/>
</dbReference>
<feature type="binding site" evidence="7">
    <location>
        <position position="200"/>
    </location>
    <ligand>
        <name>substrate</name>
    </ligand>
</feature>
<feature type="binding site" evidence="7">
    <location>
        <position position="527"/>
    </location>
    <ligand>
        <name>substrate</name>
    </ligand>
</feature>
<evidence type="ECO:0000313" key="10">
    <source>
        <dbReference type="EMBL" id="EOL43991.1"/>
    </source>
</evidence>
<keyword evidence="11" id="KW-1185">Reference proteome</keyword>
<dbReference type="Gene3D" id="2.70.98.60">
    <property type="entry name" value="alpha-galactosidase from lactobacil brevis"/>
    <property type="match status" value="1"/>
</dbReference>
<dbReference type="STRING" id="154621.RV11_GL000246"/>
<dbReference type="InterPro" id="IPR013785">
    <property type="entry name" value="Aldolase_TIM"/>
</dbReference>
<dbReference type="EC" id="3.2.1.22" evidence="2 5"/>
<dbReference type="PATRIC" id="fig|1158610.3.peg.1608"/>
<name>R3W884_9ENTE</name>
<dbReference type="HOGENOM" id="CLU_009640_2_1_9"/>
<feature type="domain" description="Glycosyl hydrolase family 36 N-terminal" evidence="9">
    <location>
        <begin position="32"/>
        <end position="285"/>
    </location>
</feature>
<dbReference type="FunFam" id="3.20.20.70:FF:000118">
    <property type="entry name" value="Alpha-galactosidase"/>
    <property type="match status" value="1"/>
</dbReference>
<evidence type="ECO:0000256" key="5">
    <source>
        <dbReference type="PIRNR" id="PIRNR005536"/>
    </source>
</evidence>
<dbReference type="InterPro" id="IPR031705">
    <property type="entry name" value="Glyco_hydro_36_C"/>
</dbReference>
<feature type="binding site" evidence="7">
    <location>
        <begin position="477"/>
        <end position="481"/>
    </location>
    <ligand>
        <name>substrate</name>
    </ligand>
</feature>
<reference evidence="10 11" key="1">
    <citation type="submission" date="2013-02" db="EMBL/GenBank/DDBJ databases">
        <title>The Genome Sequence of Enterococcus phoeniculicola BAA-412.</title>
        <authorList>
            <consortium name="The Broad Institute Genome Sequencing Platform"/>
            <consortium name="The Broad Institute Genome Sequencing Center for Infectious Disease"/>
            <person name="Earl A.M."/>
            <person name="Gilmore M.S."/>
            <person name="Lebreton F."/>
            <person name="Walker B."/>
            <person name="Young S.K."/>
            <person name="Zeng Q."/>
            <person name="Gargeya S."/>
            <person name="Fitzgerald M."/>
            <person name="Haas B."/>
            <person name="Abouelleil A."/>
            <person name="Alvarado L."/>
            <person name="Arachchi H.M."/>
            <person name="Berlin A.M."/>
            <person name="Chapman S.B."/>
            <person name="Dewar J."/>
            <person name="Goldberg J."/>
            <person name="Griggs A."/>
            <person name="Gujja S."/>
            <person name="Hansen M."/>
            <person name="Howarth C."/>
            <person name="Imamovic A."/>
            <person name="Larimer J."/>
            <person name="McCowan C."/>
            <person name="Murphy C."/>
            <person name="Neiman D."/>
            <person name="Pearson M."/>
            <person name="Priest M."/>
            <person name="Roberts A."/>
            <person name="Saif S."/>
            <person name="Shea T."/>
            <person name="Sisk P."/>
            <person name="Sykes S."/>
            <person name="Wortman J."/>
            <person name="Nusbaum C."/>
            <person name="Birren B."/>
        </authorList>
    </citation>
    <scope>NUCLEOTIDE SEQUENCE [LARGE SCALE GENOMIC DNA]</scope>
    <source>
        <strain evidence="10 11">ATCC BAA-412</strain>
    </source>
</reference>
<sequence>MSLIYINKETKEFHLTNGQVSYIFRVMEKVQTLEQLYYGQAITHRSDFSYLIEREIRPSNNQFKADHTSSLEHVKQEFPVYGTTDFRYPAVEVSYPDGDSISRFQYDSYELFSGKQKIKGMPATFATELEAETLVIRLKDEYSELELQLFYTIFADAPVITRHSKLINHGSDSFQVNQLMSMSVDLPTKEYEFLHLTGAWARETHVRREPLHYGIQSISSTRGASSHVHNPFFALCEPAANESAGEVFGFSLIYSGNFLGQLEVDTYDITRLMFGINPFQFCWKLDPNTSFSTPEAVMVYSQAGLNGMSQIFHSFYRSHLIRPIWAKKERPVLLNNWEATYFNFDEEKLEELVQTAKELEIELFVLDDGWFGERNSDNSSLGDWSVDNRKLPNGLSAFSDKVHEAGMKFGLWFEPEMVSADTELFQKHPDWVIGHPKKNISHGRNQFVLDFSQSEVVEAIFLQIKAILDETTIDYVKWDMNRYISEAYSSHLEKERQGEVFHRYILGVYALYEKILSEYPTLLIESCAGGGGRFDPALLYYAPQTWASDDTDAVERLKIQYGASLVYPLSSIGSHVSEVPNHQVGRTTSLKMRGDVATFGTFGYELDVTKLSEQQKEEVRCQVRQFKDSRELVHSGDFYRLLSPMDSNEVAWMVVSKDKRSALVGYYQVLAKPNPSYKRVKLQGLEKKYKYQINGKMSRYGDDLVQIGLLLGENYINRANDYWAKEKEGDFQSKMFYLEAIDEV</sequence>
<evidence type="ECO:0000256" key="3">
    <source>
        <dbReference type="ARBA" id="ARBA00022801"/>
    </source>
</evidence>
<evidence type="ECO:0000259" key="9">
    <source>
        <dbReference type="Pfam" id="PF16875"/>
    </source>
</evidence>
<organism evidence="10 11">
    <name type="scientific">Enterococcus phoeniculicola ATCC BAA-412</name>
    <dbReference type="NCBI Taxonomy" id="1158610"/>
    <lineage>
        <taxon>Bacteria</taxon>
        <taxon>Bacillati</taxon>
        <taxon>Bacillota</taxon>
        <taxon>Bacilli</taxon>
        <taxon>Lactobacillales</taxon>
        <taxon>Enterococcaceae</taxon>
        <taxon>Enterococcus</taxon>
    </lineage>
</organism>
<keyword evidence="3 5" id="KW-0378">Hydrolase</keyword>
<dbReference type="PRINTS" id="PR00743">
    <property type="entry name" value="GLHYDRLASE36"/>
</dbReference>
<dbReference type="Pfam" id="PF16875">
    <property type="entry name" value="Glyco_hydro_36N"/>
    <property type="match status" value="1"/>
</dbReference>
<dbReference type="SUPFAM" id="SSF51445">
    <property type="entry name" value="(Trans)glycosidases"/>
    <property type="match status" value="1"/>
</dbReference>
<feature type="binding site" evidence="7">
    <location>
        <position position="549"/>
    </location>
    <ligand>
        <name>substrate</name>
    </ligand>
</feature>
<evidence type="ECO:0000256" key="4">
    <source>
        <dbReference type="ARBA" id="ARBA00023295"/>
    </source>
</evidence>
<comment type="caution">
    <text evidence="10">The sequence shown here is derived from an EMBL/GenBank/DDBJ whole genome shotgun (WGS) entry which is preliminary data.</text>
</comment>
<feature type="binding site" evidence="7">
    <location>
        <position position="444"/>
    </location>
    <ligand>
        <name>substrate</name>
    </ligand>
</feature>
<proteinExistence type="inferred from homology"/>
<dbReference type="InterPro" id="IPR017853">
    <property type="entry name" value="GH"/>
</dbReference>
<dbReference type="PANTHER" id="PTHR43053">
    <property type="entry name" value="GLYCOSIDASE FAMILY 31"/>
    <property type="match status" value="1"/>
</dbReference>
<dbReference type="InterPro" id="IPR013780">
    <property type="entry name" value="Glyco_hydro_b"/>
</dbReference>
<evidence type="ECO:0000256" key="2">
    <source>
        <dbReference type="ARBA" id="ARBA00012755"/>
    </source>
</evidence>
<protein>
    <recommendedName>
        <fullName evidence="2 5">Alpha-galactosidase</fullName>
        <ecNumber evidence="2 5">3.2.1.22</ecNumber>
    </recommendedName>
</protein>
<dbReference type="Pfam" id="PF02065">
    <property type="entry name" value="Melibiase"/>
    <property type="match status" value="1"/>
</dbReference>
<dbReference type="InterPro" id="IPR002252">
    <property type="entry name" value="Glyco_hydro_36"/>
</dbReference>
<dbReference type="Proteomes" id="UP000013785">
    <property type="component" value="Unassembled WGS sequence"/>
</dbReference>
<evidence type="ECO:0000259" key="8">
    <source>
        <dbReference type="Pfam" id="PF16874"/>
    </source>
</evidence>
<dbReference type="eggNOG" id="COG3345">
    <property type="taxonomic scope" value="Bacteria"/>
</dbReference>
<dbReference type="Pfam" id="PF16874">
    <property type="entry name" value="Glyco_hydro_36C"/>
    <property type="match status" value="1"/>
</dbReference>
<dbReference type="GO" id="GO:0004557">
    <property type="term" value="F:alpha-galactosidase activity"/>
    <property type="evidence" value="ECO:0007669"/>
    <property type="project" value="UniProtKB-UniRule"/>
</dbReference>
<comment type="catalytic activity">
    <reaction evidence="1 5">
        <text>Hydrolysis of terminal, non-reducing alpha-D-galactose residues in alpha-D-galactosides, including galactose oligosaccharides, galactomannans and galactolipids.</text>
        <dbReference type="EC" id="3.2.1.22"/>
    </reaction>
</comment>
<dbReference type="InterPro" id="IPR031704">
    <property type="entry name" value="Glyco_hydro_36_N"/>
</dbReference>
<feature type="binding site" evidence="7">
    <location>
        <begin position="367"/>
        <end position="368"/>
    </location>
    <ligand>
        <name>substrate</name>
    </ligand>
</feature>
<evidence type="ECO:0000256" key="7">
    <source>
        <dbReference type="PIRSR" id="PIRSR005536-2"/>
    </source>
</evidence>
<dbReference type="InterPro" id="IPR050985">
    <property type="entry name" value="Alpha-glycosidase_related"/>
</dbReference>
<feature type="active site" description="Nucleophile" evidence="6">
    <location>
        <position position="479"/>
    </location>
</feature>
<dbReference type="PANTHER" id="PTHR43053:SF3">
    <property type="entry name" value="ALPHA-GALACTOSIDASE C-RELATED"/>
    <property type="match status" value="1"/>
</dbReference>
<evidence type="ECO:0000256" key="1">
    <source>
        <dbReference type="ARBA" id="ARBA00001255"/>
    </source>
</evidence>
<dbReference type="Gene3D" id="2.60.40.1180">
    <property type="entry name" value="Golgi alpha-mannosidase II"/>
    <property type="match status" value="1"/>
</dbReference>
<dbReference type="InterPro" id="IPR038417">
    <property type="entry name" value="Alpga-gal_N_sf"/>
</dbReference>
<dbReference type="EMBL" id="AJAT01000014">
    <property type="protein sequence ID" value="EOL43991.1"/>
    <property type="molecule type" value="Genomic_DNA"/>
</dbReference>